<evidence type="ECO:0000256" key="5">
    <source>
        <dbReference type="ARBA" id="ARBA00023065"/>
    </source>
</evidence>
<keyword evidence="6 7" id="KW-0472">Membrane</keyword>
<feature type="transmembrane region" description="Helical" evidence="7">
    <location>
        <begin position="253"/>
        <end position="274"/>
    </location>
</feature>
<dbReference type="PANTHER" id="PTHR32468">
    <property type="entry name" value="CATION/H + ANTIPORTER"/>
    <property type="match status" value="1"/>
</dbReference>
<keyword evidence="2" id="KW-0813">Transport</keyword>
<comment type="caution">
    <text evidence="9">The sequence shown here is derived from an EMBL/GenBank/DDBJ whole genome shotgun (WGS) entry which is preliminary data.</text>
</comment>
<dbReference type="InterPro" id="IPR006153">
    <property type="entry name" value="Cation/H_exchanger_TM"/>
</dbReference>
<feature type="transmembrane region" description="Helical" evidence="7">
    <location>
        <begin position="374"/>
        <end position="395"/>
    </location>
</feature>
<accession>A0A644U4S6</accession>
<dbReference type="GO" id="GO:1902600">
    <property type="term" value="P:proton transmembrane transport"/>
    <property type="evidence" value="ECO:0007669"/>
    <property type="project" value="InterPro"/>
</dbReference>
<dbReference type="EMBL" id="VSSQ01000077">
    <property type="protein sequence ID" value="MPL73925.1"/>
    <property type="molecule type" value="Genomic_DNA"/>
</dbReference>
<evidence type="ECO:0000256" key="1">
    <source>
        <dbReference type="ARBA" id="ARBA00004141"/>
    </source>
</evidence>
<dbReference type="Gene3D" id="1.20.1530.20">
    <property type="match status" value="1"/>
</dbReference>
<name>A0A644U4S6_9ZZZZ</name>
<feature type="transmembrane region" description="Helical" evidence="7">
    <location>
        <begin position="189"/>
        <end position="212"/>
    </location>
</feature>
<dbReference type="InterPro" id="IPR050794">
    <property type="entry name" value="CPA2_transporter"/>
</dbReference>
<sequence>MKKMYIYLLMVTLFSMGIVVILYIGYSTSGSLANLSFKFMSENGVLNDLKTLIFNQFHHPLSLLLTQIIVIMIATRIFGFIATKVLLPIVVGEIIAGIILGPSFLSSVFPSFAETLFPKTSLGNLSMISQLGLIFFMFVIGMELDWESLKSKTKESIVISHSSILFPFFLGVGLALFLYSSFAPQTISFIPFALFMGIAMSITAFPVLAKIVKERNISNTSYGAMSLTCAAADDATGWYILAIIIAISSSTSLGASTLSLGLIVAYMLIMIYLVKPFLVWLANKYKDEKTLDMSMVAIILMILLLSSLATEIIGIHALFGAFIAGVVMPSNKESKIREALIPKLEYVSVLVLLPLFFALTGLRTQIGLMETPYHWYVCFIITLVAIAGKLFGAAISSKFMGFSWADSFRVGALMNTRGLMELIVLNIGFELGILSAELFAMFVIMALVTTAMTGPLLHLIDKVSKKA</sequence>
<dbReference type="Pfam" id="PF00999">
    <property type="entry name" value="Na_H_Exchanger"/>
    <property type="match status" value="1"/>
</dbReference>
<feature type="transmembrane region" description="Helical" evidence="7">
    <location>
        <begin position="344"/>
        <end position="362"/>
    </location>
</feature>
<comment type="subcellular location">
    <subcellularLocation>
        <location evidence="1">Membrane</location>
        <topology evidence="1">Multi-pass membrane protein</topology>
    </subcellularLocation>
</comment>
<evidence type="ECO:0000256" key="2">
    <source>
        <dbReference type="ARBA" id="ARBA00022448"/>
    </source>
</evidence>
<keyword evidence="5" id="KW-0406">Ion transport</keyword>
<feature type="transmembrane region" description="Helical" evidence="7">
    <location>
        <begin position="57"/>
        <end position="78"/>
    </location>
</feature>
<feature type="transmembrane region" description="Helical" evidence="7">
    <location>
        <begin position="438"/>
        <end position="460"/>
    </location>
</feature>
<proteinExistence type="predicted"/>
<evidence type="ECO:0000259" key="8">
    <source>
        <dbReference type="Pfam" id="PF00999"/>
    </source>
</evidence>
<feature type="transmembrane region" description="Helical" evidence="7">
    <location>
        <begin position="224"/>
        <end position="247"/>
    </location>
</feature>
<evidence type="ECO:0000256" key="6">
    <source>
        <dbReference type="ARBA" id="ARBA00023136"/>
    </source>
</evidence>
<evidence type="ECO:0000256" key="4">
    <source>
        <dbReference type="ARBA" id="ARBA00022989"/>
    </source>
</evidence>
<gene>
    <name evidence="9" type="primary">napA_4</name>
    <name evidence="9" type="ORF">SDC9_19734</name>
</gene>
<feature type="transmembrane region" description="Helical" evidence="7">
    <location>
        <begin position="7"/>
        <end position="26"/>
    </location>
</feature>
<protein>
    <submittedName>
        <fullName evidence="9">Na(+)/H(+) antiporter</fullName>
    </submittedName>
</protein>
<dbReference type="GO" id="GO:0015297">
    <property type="term" value="F:antiporter activity"/>
    <property type="evidence" value="ECO:0007669"/>
    <property type="project" value="InterPro"/>
</dbReference>
<dbReference type="PANTHER" id="PTHR32468:SF0">
    <property type="entry name" value="K(+)_H(+) ANTIPORTER 1"/>
    <property type="match status" value="1"/>
</dbReference>
<dbReference type="InterPro" id="IPR038770">
    <property type="entry name" value="Na+/solute_symporter_sf"/>
</dbReference>
<evidence type="ECO:0000313" key="9">
    <source>
        <dbReference type="EMBL" id="MPL73925.1"/>
    </source>
</evidence>
<feature type="transmembrane region" description="Helical" evidence="7">
    <location>
        <begin position="125"/>
        <end position="144"/>
    </location>
</feature>
<evidence type="ECO:0000256" key="7">
    <source>
        <dbReference type="SAM" id="Phobius"/>
    </source>
</evidence>
<keyword evidence="4 7" id="KW-1133">Transmembrane helix</keyword>
<feature type="transmembrane region" description="Helical" evidence="7">
    <location>
        <begin position="164"/>
        <end position="183"/>
    </location>
</feature>
<keyword evidence="3 7" id="KW-0812">Transmembrane</keyword>
<reference evidence="9" key="1">
    <citation type="submission" date="2019-08" db="EMBL/GenBank/DDBJ databases">
        <authorList>
            <person name="Kucharzyk K."/>
            <person name="Murdoch R.W."/>
            <person name="Higgins S."/>
            <person name="Loffler F."/>
        </authorList>
    </citation>
    <scope>NUCLEOTIDE SEQUENCE</scope>
</reference>
<feature type="transmembrane region" description="Helical" evidence="7">
    <location>
        <begin position="295"/>
        <end position="324"/>
    </location>
</feature>
<feature type="transmembrane region" description="Helical" evidence="7">
    <location>
        <begin position="85"/>
        <end position="105"/>
    </location>
</feature>
<dbReference type="AlphaFoldDB" id="A0A644U4S6"/>
<feature type="domain" description="Cation/H+ exchanger transmembrane" evidence="8">
    <location>
        <begin position="76"/>
        <end position="457"/>
    </location>
</feature>
<dbReference type="GO" id="GO:0016020">
    <property type="term" value="C:membrane"/>
    <property type="evidence" value="ECO:0007669"/>
    <property type="project" value="UniProtKB-SubCell"/>
</dbReference>
<evidence type="ECO:0000256" key="3">
    <source>
        <dbReference type="ARBA" id="ARBA00022692"/>
    </source>
</evidence>
<organism evidence="9">
    <name type="scientific">bioreactor metagenome</name>
    <dbReference type="NCBI Taxonomy" id="1076179"/>
    <lineage>
        <taxon>unclassified sequences</taxon>
        <taxon>metagenomes</taxon>
        <taxon>ecological metagenomes</taxon>
    </lineage>
</organism>